<protein>
    <recommendedName>
        <fullName evidence="1">DUF7869 domain-containing protein</fullName>
    </recommendedName>
</protein>
<comment type="caution">
    <text evidence="2">The sequence shown here is derived from an EMBL/GenBank/DDBJ whole genome shotgun (WGS) entry which is preliminary data.</text>
</comment>
<sequence length="607" mass="70321">MFGSSRGKLLVSLAQKHININSNNIEPNLQPEINKISKQLPTVVHEILYPSTSNCNYNAVEIEDYSAIIIDQHDVNFDPLQPSHLQNDGGSNLLVDGVCAIEHSPENEYHGIDSLCDSDDSIADKNYLHSSENDATSDDESITGEAPLRKIDDVTTIIKDLLGSVFVNAMLASDAKTGEREVVCKTCFLATLGYLLKNDKLLRNVLSYGKSGKIVAKRDHRGIGTPHNKFDTQIISNHIETFNPVISHYRREHAPNRRYLPIDIYIKMMYNNFRNQYPQHDISYALYRREVAKKNISFVKLGHEECWSCESFLLHEKSTSHTKENLNDGCEQCQSWKIHNEKYKRAREEYSLDVNKEFCYSADLQKVRHPQYLSSYRYLFWNFYFFSVIMLPRCDMFKEIIFVPRIIAFNESLVPLGKNPKSVSIACVWHEDVSGRKKKDIISTFYSFFLELRDGKHITLWLDNCSAQNKNWALFTFFVYLVNCDHVNLELLNIKFFEPGHTFMSADSLHHEVELQLKRKSKVYDFQDFKNCVQNANSKTKVIDMQLEHFFDWKDFSSKFKLNKTNPKPYLPNMVHTPFKRGNKSMDYKTSFDGPSLTLFNSQICQS</sequence>
<dbReference type="PANTHER" id="PTHR10773">
    <property type="entry name" value="DNA-DIRECTED RNA POLYMERASES I, II, AND III SUBUNIT RPABC2"/>
    <property type="match status" value="1"/>
</dbReference>
<evidence type="ECO:0000313" key="2">
    <source>
        <dbReference type="EMBL" id="KAK9710814.1"/>
    </source>
</evidence>
<reference evidence="2 3" key="1">
    <citation type="journal article" date="2024" name="BMC Genomics">
        <title>De novo assembly and annotation of Popillia japonica's genome with initial clues to its potential as an invasive pest.</title>
        <authorList>
            <person name="Cucini C."/>
            <person name="Boschi S."/>
            <person name="Funari R."/>
            <person name="Cardaioli E."/>
            <person name="Iannotti N."/>
            <person name="Marturano G."/>
            <person name="Paoli F."/>
            <person name="Bruttini M."/>
            <person name="Carapelli A."/>
            <person name="Frati F."/>
            <person name="Nardi F."/>
        </authorList>
    </citation>
    <scope>NUCLEOTIDE SEQUENCE [LARGE SCALE GENOMIC DNA]</scope>
    <source>
        <strain evidence="2">DMR45628</strain>
    </source>
</reference>
<organism evidence="2 3">
    <name type="scientific">Popillia japonica</name>
    <name type="common">Japanese beetle</name>
    <dbReference type="NCBI Taxonomy" id="7064"/>
    <lineage>
        <taxon>Eukaryota</taxon>
        <taxon>Metazoa</taxon>
        <taxon>Ecdysozoa</taxon>
        <taxon>Arthropoda</taxon>
        <taxon>Hexapoda</taxon>
        <taxon>Insecta</taxon>
        <taxon>Pterygota</taxon>
        <taxon>Neoptera</taxon>
        <taxon>Endopterygota</taxon>
        <taxon>Coleoptera</taxon>
        <taxon>Polyphaga</taxon>
        <taxon>Scarabaeiformia</taxon>
        <taxon>Scarabaeidae</taxon>
        <taxon>Rutelinae</taxon>
        <taxon>Popillia</taxon>
    </lineage>
</organism>
<dbReference type="AlphaFoldDB" id="A0AAW1K0D7"/>
<evidence type="ECO:0000259" key="1">
    <source>
        <dbReference type="Pfam" id="PF25273"/>
    </source>
</evidence>
<accession>A0AAW1K0D7</accession>
<name>A0AAW1K0D7_POPJA</name>
<dbReference type="Proteomes" id="UP001458880">
    <property type="component" value="Unassembled WGS sequence"/>
</dbReference>
<feature type="domain" description="DUF7869" evidence="1">
    <location>
        <begin position="457"/>
        <end position="558"/>
    </location>
</feature>
<dbReference type="EMBL" id="JASPKY010000288">
    <property type="protein sequence ID" value="KAK9710814.1"/>
    <property type="molecule type" value="Genomic_DNA"/>
</dbReference>
<dbReference type="InterPro" id="IPR057191">
    <property type="entry name" value="DUF7869"/>
</dbReference>
<evidence type="ECO:0000313" key="3">
    <source>
        <dbReference type="Proteomes" id="UP001458880"/>
    </source>
</evidence>
<keyword evidence="3" id="KW-1185">Reference proteome</keyword>
<proteinExistence type="predicted"/>
<dbReference type="PANTHER" id="PTHR10773:SF19">
    <property type="match status" value="1"/>
</dbReference>
<dbReference type="Pfam" id="PF25273">
    <property type="entry name" value="DUF7869"/>
    <property type="match status" value="1"/>
</dbReference>
<gene>
    <name evidence="2" type="ORF">QE152_g25804</name>
</gene>